<protein>
    <submittedName>
        <fullName evidence="2">Uncharacterized protein</fullName>
    </submittedName>
</protein>
<evidence type="ECO:0000313" key="2">
    <source>
        <dbReference type="EMBL" id="MDH5832139.1"/>
    </source>
</evidence>
<accession>A0ABT6JNG1</accession>
<sequence length="310" mass="32978">MSTRAERIRAWLATQTLPASARDVLLGIEPRGDINAFCSVLAQMEKAGTVQAGKVGNRRYYVIGDPPKPKAPRPPGPARTRKPMTGRANRLREFLQQHDRGFTVAELRAAVDPRATSNQVSASLHTLVKQKHAHRAIQGRLACFGRTAALAQAQLAAEVAGERAAAPTPKPVRQAPAPKAKAGPKSRTKRPASSAPKAARTRPAAPPTRDLPRALPSPPPPSPAARAAIDASARTTPRGRPAPVSCGLDGVSERQRQASDRIAADIAAFEAKGGRIQRLGPTQFFTRIGMEAANHVPPRAPRTGTTDLDD</sequence>
<gene>
    <name evidence="2" type="ORF">QFW80_16600</name>
</gene>
<reference evidence="2 3" key="1">
    <citation type="submission" date="2023-04" db="EMBL/GenBank/DDBJ databases">
        <title>Luteimonas sp. M1R5S18.</title>
        <authorList>
            <person name="Sun J.-Q."/>
        </authorList>
    </citation>
    <scope>NUCLEOTIDE SEQUENCE [LARGE SCALE GENOMIC DNA]</scope>
    <source>
        <strain evidence="2 3">M1R5S18</strain>
    </source>
</reference>
<evidence type="ECO:0000256" key="1">
    <source>
        <dbReference type="SAM" id="MobiDB-lite"/>
    </source>
</evidence>
<proteinExistence type="predicted"/>
<dbReference type="Proteomes" id="UP001156831">
    <property type="component" value="Unassembled WGS sequence"/>
</dbReference>
<evidence type="ECO:0000313" key="3">
    <source>
        <dbReference type="Proteomes" id="UP001156831"/>
    </source>
</evidence>
<feature type="region of interest" description="Disordered" evidence="1">
    <location>
        <begin position="64"/>
        <end position="84"/>
    </location>
</feature>
<name>A0ABT6JNG1_9GAMM</name>
<feature type="region of interest" description="Disordered" evidence="1">
    <location>
        <begin position="162"/>
        <end position="251"/>
    </location>
</feature>
<organism evidence="2 3">
    <name type="scientific">Luteimonas rhizosphaericola</name>
    <dbReference type="NCBI Taxonomy" id="3042024"/>
    <lineage>
        <taxon>Bacteria</taxon>
        <taxon>Pseudomonadati</taxon>
        <taxon>Pseudomonadota</taxon>
        <taxon>Gammaproteobacteria</taxon>
        <taxon>Lysobacterales</taxon>
        <taxon>Lysobacteraceae</taxon>
        <taxon>Luteimonas</taxon>
    </lineage>
</organism>
<feature type="compositionally biased region" description="Low complexity" evidence="1">
    <location>
        <begin position="224"/>
        <end position="234"/>
    </location>
</feature>
<keyword evidence="3" id="KW-1185">Reference proteome</keyword>
<dbReference type="RefSeq" id="WP_280603153.1">
    <property type="nucleotide sequence ID" value="NZ_JARXRN010000029.1"/>
</dbReference>
<dbReference type="EMBL" id="JARXRN010000029">
    <property type="protein sequence ID" value="MDH5832139.1"/>
    <property type="molecule type" value="Genomic_DNA"/>
</dbReference>
<comment type="caution">
    <text evidence="2">The sequence shown here is derived from an EMBL/GenBank/DDBJ whole genome shotgun (WGS) entry which is preliminary data.</text>
</comment>
<feature type="compositionally biased region" description="Low complexity" evidence="1">
    <location>
        <begin position="191"/>
        <end position="203"/>
    </location>
</feature>